<dbReference type="EMBL" id="BAABFL010000473">
    <property type="protein sequence ID" value="GAA4652295.1"/>
    <property type="molecule type" value="Genomic_DNA"/>
</dbReference>
<keyword evidence="2" id="KW-1185">Reference proteome</keyword>
<evidence type="ECO:0008006" key="3">
    <source>
        <dbReference type="Google" id="ProtNLM"/>
    </source>
</evidence>
<evidence type="ECO:0000313" key="2">
    <source>
        <dbReference type="Proteomes" id="UP001500604"/>
    </source>
</evidence>
<name>A0ABP8VB93_9GAMM</name>
<proteinExistence type="predicted"/>
<evidence type="ECO:0000313" key="1">
    <source>
        <dbReference type="EMBL" id="GAA4652295.1"/>
    </source>
</evidence>
<gene>
    <name evidence="1" type="ORF">GCM10023116_45790</name>
</gene>
<reference evidence="2" key="1">
    <citation type="journal article" date="2019" name="Int. J. Syst. Evol. Microbiol.">
        <title>The Global Catalogue of Microorganisms (GCM) 10K type strain sequencing project: providing services to taxonomists for standard genome sequencing and annotation.</title>
        <authorList>
            <consortium name="The Broad Institute Genomics Platform"/>
            <consortium name="The Broad Institute Genome Sequencing Center for Infectious Disease"/>
            <person name="Wu L."/>
            <person name="Ma J."/>
        </authorList>
    </citation>
    <scope>NUCLEOTIDE SEQUENCE [LARGE SCALE GENOMIC DNA]</scope>
    <source>
        <strain evidence="2">JCM 17805</strain>
    </source>
</reference>
<accession>A0ABP8VB93</accession>
<organism evidence="1 2">
    <name type="scientific">Kistimonas scapharcae</name>
    <dbReference type="NCBI Taxonomy" id="1036133"/>
    <lineage>
        <taxon>Bacteria</taxon>
        <taxon>Pseudomonadati</taxon>
        <taxon>Pseudomonadota</taxon>
        <taxon>Gammaproteobacteria</taxon>
        <taxon>Oceanospirillales</taxon>
        <taxon>Endozoicomonadaceae</taxon>
        <taxon>Kistimonas</taxon>
    </lineage>
</organism>
<sequence>MHLTMTAVSDLPGVAVEPAVRGDRGTYDPATRCVAEAAKVKKVAMGIALAVTMLAGHADGSDLCCDWVQAIPANQWFLCLF</sequence>
<dbReference type="Proteomes" id="UP001500604">
    <property type="component" value="Unassembled WGS sequence"/>
</dbReference>
<protein>
    <recommendedName>
        <fullName evidence="3">Transposase</fullName>
    </recommendedName>
</protein>
<comment type="caution">
    <text evidence="1">The sequence shown here is derived from an EMBL/GenBank/DDBJ whole genome shotgun (WGS) entry which is preliminary data.</text>
</comment>